<reference evidence="3" key="1">
    <citation type="journal article" date="2016" name="Genome Announc.">
        <title>Draft Genome Sequences of Five Rapidly Growing Mycobacterium Species, M. thermoresistibile, M. fortuitum subsp. acetamidolyticum, M. canariasense, M. brisbanense, and M. novocastrense.</title>
        <authorList>
            <person name="Katahira K."/>
            <person name="Ogura Y."/>
            <person name="Gotoh Y."/>
            <person name="Hayashi T."/>
        </authorList>
    </citation>
    <scope>NUCLEOTIDE SEQUENCE [LARGE SCALE GENOMIC DNA]</scope>
    <source>
        <strain evidence="3">JCM15298</strain>
    </source>
</reference>
<evidence type="ECO:0000256" key="1">
    <source>
        <dbReference type="SAM" id="MobiDB-lite"/>
    </source>
</evidence>
<gene>
    <name evidence="2" type="ORF">RMCC_5888</name>
</gene>
<feature type="region of interest" description="Disordered" evidence="1">
    <location>
        <begin position="517"/>
        <end position="544"/>
    </location>
</feature>
<protein>
    <submittedName>
        <fullName evidence="2">Gp5</fullName>
    </submittedName>
</protein>
<feature type="region of interest" description="Disordered" evidence="1">
    <location>
        <begin position="1"/>
        <end position="20"/>
    </location>
</feature>
<dbReference type="SUPFAM" id="SSF51445">
    <property type="entry name" value="(Trans)glycosidases"/>
    <property type="match status" value="1"/>
</dbReference>
<dbReference type="InterPro" id="IPR017853">
    <property type="entry name" value="GH"/>
</dbReference>
<keyword evidence="3" id="KW-1185">Reference proteome</keyword>
<reference evidence="3" key="2">
    <citation type="submission" date="2016-02" db="EMBL/GenBank/DDBJ databases">
        <title>Draft genome sequence of five rapidly growing Mycobacterium species.</title>
        <authorList>
            <person name="Katahira K."/>
            <person name="Gotou Y."/>
            <person name="Iida K."/>
            <person name="Ogura Y."/>
            <person name="Hayashi T."/>
        </authorList>
    </citation>
    <scope>NUCLEOTIDE SEQUENCE [LARGE SCALE GENOMIC DNA]</scope>
    <source>
        <strain evidence="3">JCM15298</strain>
    </source>
</reference>
<sequence>MTVTVTGDIADATGQPDSRDWEAWSPVYRAGTDTVVTMRPQPVRVVGGQFVGEFEPGPVLLKNPEGQQFYITVPDADANLGDLIATAVAFPPDTSAEALAAAVTTYLEDNPPAADWTALDNKPAFVAEGATQAAARSAIGAGTSNLTIGTTAGTAKAGDYQPAAADISDATAFGEALVTAPDKLTARDAIDAASKRKARTALAEGTLKGGNITVKPASASWAGLWSEWDWTNWIQPQVDRAIKLGLNAIRIIGAPQVVLTAGTGSGADQITQATYDARWKQLAQYCLENGLRLYPCLNEKWAFYNGTTYIFQDATATTCITTTAAILAAYENVMGFDLFQEGSGSSDGLVLADVLALYSAVRAAAPGVKLTTSSSSGNFGTAAQFWTDSTSLSYTAWVADGGADFVDIHIYLEGVLASDLDGFIKRTGKPLMIGEFGADQSQAADANRVARYTSARQAHSRTGVLGSFVWAMADQGTTDALKAGVWDNTGFVQGSAPLSTTSGKRTALVAELAKFPSAPTPATPHRSPNLMTPEQANPTATTSGWATGANTYLTATSEGLAVAATAAGNVQASTTPTNGIPVLPSTPYVATVKVLASQTYAAKPVSLQIDWYTSSNVYITTSPLTRAIDSPTSPIAISVARTSPSNAAFAVVTFRGYGFAANENHLLINCSLRQYNAGDLEATSYPTLPAGDPRLFGAPSGALWTSIDRTQVVISGSLGLLTSGTPRAVLGGFALPTLVTGLKFLTGSTAAVSPTHWWVVATDASGVVLAVSADQGSAAIAASSVITVPFATPTVLPAGNVYFHLMVAAGTVPTLAGISGLLNSPTIAPVFSGASTATGQTTPPAVGDTLGAPTSQSGSVFWCWAY</sequence>
<dbReference type="OrthoDB" id="4744871at2"/>
<dbReference type="Proteomes" id="UP000069443">
    <property type="component" value="Unassembled WGS sequence"/>
</dbReference>
<dbReference type="RefSeq" id="WP_131805435.1">
    <property type="nucleotide sequence ID" value="NZ_JACKTQ010000018.1"/>
</dbReference>
<accession>A0A100WJ05</accession>
<organism evidence="2 3">
    <name type="scientific">Mycolicibacterium canariasense</name>
    <name type="common">Mycobacterium canariasense</name>
    <dbReference type="NCBI Taxonomy" id="228230"/>
    <lineage>
        <taxon>Bacteria</taxon>
        <taxon>Bacillati</taxon>
        <taxon>Actinomycetota</taxon>
        <taxon>Actinomycetes</taxon>
        <taxon>Mycobacteriales</taxon>
        <taxon>Mycobacteriaceae</taxon>
        <taxon>Mycolicibacterium</taxon>
    </lineage>
</organism>
<dbReference type="EMBL" id="BCSY01000113">
    <property type="protein sequence ID" value="GAS98923.1"/>
    <property type="molecule type" value="Genomic_DNA"/>
</dbReference>
<feature type="compositionally biased region" description="Polar residues" evidence="1">
    <location>
        <begin position="529"/>
        <end position="544"/>
    </location>
</feature>
<dbReference type="Gene3D" id="3.20.20.80">
    <property type="entry name" value="Glycosidases"/>
    <property type="match status" value="1"/>
</dbReference>
<proteinExistence type="predicted"/>
<evidence type="ECO:0000313" key="3">
    <source>
        <dbReference type="Proteomes" id="UP000069443"/>
    </source>
</evidence>
<name>A0A100WJ05_MYCCR</name>
<dbReference type="AlphaFoldDB" id="A0A100WJ05"/>
<evidence type="ECO:0000313" key="2">
    <source>
        <dbReference type="EMBL" id="GAS98923.1"/>
    </source>
</evidence>
<dbReference type="STRING" id="228230.RMCC_5888"/>
<comment type="caution">
    <text evidence="2">The sequence shown here is derived from an EMBL/GenBank/DDBJ whole genome shotgun (WGS) entry which is preliminary data.</text>
</comment>